<accession>A0A4D9DKV2</accession>
<keyword evidence="2" id="KW-0808">Transferase</keyword>
<dbReference type="Proteomes" id="UP000297703">
    <property type="component" value="Unassembled WGS sequence"/>
</dbReference>
<protein>
    <submittedName>
        <fullName evidence="2">Glutamine amidotransferase</fullName>
    </submittedName>
</protein>
<feature type="compositionally biased region" description="Basic and acidic residues" evidence="1">
    <location>
        <begin position="53"/>
        <end position="63"/>
    </location>
</feature>
<dbReference type="EMBL" id="QXTE01000718">
    <property type="protein sequence ID" value="TFJ96279.1"/>
    <property type="molecule type" value="Genomic_DNA"/>
</dbReference>
<evidence type="ECO:0000313" key="3">
    <source>
        <dbReference type="Proteomes" id="UP000297703"/>
    </source>
</evidence>
<reference evidence="2 3" key="2">
    <citation type="submission" date="2019-04" db="EMBL/GenBank/DDBJ databases">
        <title>The genome sequence of big-headed turtle.</title>
        <authorList>
            <person name="Gong S."/>
        </authorList>
    </citation>
    <scope>NUCLEOTIDE SEQUENCE [LARGE SCALE GENOMIC DNA]</scope>
    <source>
        <strain evidence="2">DO16091913</strain>
        <tissue evidence="2">Muscle</tissue>
    </source>
</reference>
<dbReference type="GO" id="GO:0016740">
    <property type="term" value="F:transferase activity"/>
    <property type="evidence" value="ECO:0007669"/>
    <property type="project" value="UniProtKB-KW"/>
</dbReference>
<comment type="caution">
    <text evidence="2">The sequence shown here is derived from an EMBL/GenBank/DDBJ whole genome shotgun (WGS) entry which is preliminary data.</text>
</comment>
<keyword evidence="3" id="KW-1185">Reference proteome</keyword>
<gene>
    <name evidence="2" type="ORF">DR999_PMT21944</name>
</gene>
<feature type="region of interest" description="Disordered" evidence="1">
    <location>
        <begin position="1"/>
        <end position="68"/>
    </location>
</feature>
<dbReference type="AlphaFoldDB" id="A0A4D9DKV2"/>
<evidence type="ECO:0000256" key="1">
    <source>
        <dbReference type="SAM" id="MobiDB-lite"/>
    </source>
</evidence>
<sequence length="95" mass="10351">MESKTRPGDFCGGRHAGQRQGLGRQPGVSPGRRESGGRVSVSVTLPCPLSQMESKRDRKERTRAPVLQKNKVHPSWAWGSVGLRPVEGTRVSCAE</sequence>
<name>A0A4D9DKV2_9SAUR</name>
<keyword evidence="2" id="KW-0315">Glutamine amidotransferase</keyword>
<proteinExistence type="predicted"/>
<organism evidence="2 3">
    <name type="scientific">Platysternon megacephalum</name>
    <name type="common">big-headed turtle</name>
    <dbReference type="NCBI Taxonomy" id="55544"/>
    <lineage>
        <taxon>Eukaryota</taxon>
        <taxon>Metazoa</taxon>
        <taxon>Chordata</taxon>
        <taxon>Craniata</taxon>
        <taxon>Vertebrata</taxon>
        <taxon>Euteleostomi</taxon>
        <taxon>Archelosauria</taxon>
        <taxon>Testudinata</taxon>
        <taxon>Testudines</taxon>
        <taxon>Cryptodira</taxon>
        <taxon>Durocryptodira</taxon>
        <taxon>Testudinoidea</taxon>
        <taxon>Platysternidae</taxon>
        <taxon>Platysternon</taxon>
    </lineage>
</organism>
<reference evidence="2 3" key="1">
    <citation type="submission" date="2019-04" db="EMBL/GenBank/DDBJ databases">
        <title>Draft genome of the big-headed turtle Platysternon megacephalum.</title>
        <authorList>
            <person name="Gong S."/>
        </authorList>
    </citation>
    <scope>NUCLEOTIDE SEQUENCE [LARGE SCALE GENOMIC DNA]</scope>
    <source>
        <strain evidence="2">DO16091913</strain>
        <tissue evidence="2">Muscle</tissue>
    </source>
</reference>
<evidence type="ECO:0000313" key="2">
    <source>
        <dbReference type="EMBL" id="TFJ96279.1"/>
    </source>
</evidence>